<dbReference type="OMA" id="QHRGQCA"/>
<dbReference type="WBParaSite" id="TCLT_0000846401-mRNA-1">
    <property type="protein sequence ID" value="TCLT_0000846401-mRNA-1"/>
    <property type="gene ID" value="TCLT_0000846401"/>
</dbReference>
<dbReference type="InterPro" id="IPR033438">
    <property type="entry name" value="MOLO1"/>
</dbReference>
<name>A0A0N5D616_THECL</name>
<accession>A0A0N5D616</accession>
<sequence>MNPFLTPRFGSKRRVVVSVCYVEILWLTVVSSMTLFLSTIFLPFCWLHFTVETFPDSLVDPHKCGLSSAGFVCDPDHILKPFSNTLSGAEYLSQYLQQIRYITNCSCIEEDIAYGSCPVIDAHGYTLSIVIMASIDLNTTTTNKEDVNHAVEKLAQALRRRYNRGQCADDALIVVLTDWEVLSEPLFAEKNYLYGLTFLVNRYAQLLQFSHRESKKIYWWMELRSRIARSSWLTVLLGLLVIVNFLILFILLIIRCACREKQTYTLGRRQTAS</sequence>
<evidence type="ECO:0000256" key="1">
    <source>
        <dbReference type="SAM" id="Phobius"/>
    </source>
</evidence>
<feature type="transmembrane region" description="Helical" evidence="1">
    <location>
        <begin position="21"/>
        <end position="49"/>
    </location>
</feature>
<dbReference type="Proteomes" id="UP000276776">
    <property type="component" value="Unassembled WGS sequence"/>
</dbReference>
<keyword evidence="1" id="KW-0472">Membrane</keyword>
<dbReference type="AlphaFoldDB" id="A0A0N5D616"/>
<keyword evidence="1" id="KW-0812">Transmembrane</keyword>
<evidence type="ECO:0000313" key="4">
    <source>
        <dbReference type="WBParaSite" id="TCLT_0000846401-mRNA-1"/>
    </source>
</evidence>
<dbReference type="OrthoDB" id="8062037at2759"/>
<evidence type="ECO:0000313" key="2">
    <source>
        <dbReference type="EMBL" id="VDN06014.1"/>
    </source>
</evidence>
<dbReference type="Pfam" id="PF17175">
    <property type="entry name" value="MOLO1"/>
    <property type="match status" value="1"/>
</dbReference>
<keyword evidence="1" id="KW-1133">Transmembrane helix</keyword>
<evidence type="ECO:0000313" key="3">
    <source>
        <dbReference type="Proteomes" id="UP000276776"/>
    </source>
</evidence>
<reference evidence="4" key="1">
    <citation type="submission" date="2017-02" db="UniProtKB">
        <authorList>
            <consortium name="WormBaseParasite"/>
        </authorList>
    </citation>
    <scope>IDENTIFICATION</scope>
</reference>
<dbReference type="PANTHER" id="PTHR33748">
    <property type="entry name" value="PROTEIN CBG04600"/>
    <property type="match status" value="1"/>
</dbReference>
<dbReference type="EMBL" id="UYYF01004635">
    <property type="protein sequence ID" value="VDN06014.1"/>
    <property type="molecule type" value="Genomic_DNA"/>
</dbReference>
<reference evidence="2 3" key="2">
    <citation type="submission" date="2018-11" db="EMBL/GenBank/DDBJ databases">
        <authorList>
            <consortium name="Pathogen Informatics"/>
        </authorList>
    </citation>
    <scope>NUCLEOTIDE SEQUENCE [LARGE SCALE GENOMIC DNA]</scope>
</reference>
<protein>
    <submittedName>
        <fullName evidence="2 4">Uncharacterized protein</fullName>
    </submittedName>
</protein>
<gene>
    <name evidence="2" type="ORF">TCLT_LOCUS8453</name>
</gene>
<feature type="transmembrane region" description="Helical" evidence="1">
    <location>
        <begin position="231"/>
        <end position="254"/>
    </location>
</feature>
<dbReference type="GO" id="GO:0005892">
    <property type="term" value="C:acetylcholine-gated channel complex"/>
    <property type="evidence" value="ECO:0007669"/>
    <property type="project" value="InterPro"/>
</dbReference>
<proteinExistence type="predicted"/>
<dbReference type="PANTHER" id="PTHR33748:SF5">
    <property type="entry name" value="GROUND-LIKE DOMAIN-CONTAINING PROTEIN"/>
    <property type="match status" value="1"/>
</dbReference>
<organism evidence="4">
    <name type="scientific">Thelazia callipaeda</name>
    <name type="common">Oriental eyeworm</name>
    <name type="synonym">Parasitic nematode</name>
    <dbReference type="NCBI Taxonomy" id="103827"/>
    <lineage>
        <taxon>Eukaryota</taxon>
        <taxon>Metazoa</taxon>
        <taxon>Ecdysozoa</taxon>
        <taxon>Nematoda</taxon>
        <taxon>Chromadorea</taxon>
        <taxon>Rhabditida</taxon>
        <taxon>Spirurina</taxon>
        <taxon>Spiruromorpha</taxon>
        <taxon>Thelazioidea</taxon>
        <taxon>Thelaziidae</taxon>
        <taxon>Thelazia</taxon>
    </lineage>
</organism>
<keyword evidence="3" id="KW-1185">Reference proteome</keyword>